<protein>
    <submittedName>
        <fullName evidence="2">Short-chain fatty acid transporter</fullName>
    </submittedName>
</protein>
<dbReference type="Proteomes" id="UP000175706">
    <property type="component" value="Unassembled WGS sequence"/>
</dbReference>
<dbReference type="InterPro" id="IPR006160">
    <property type="entry name" value="SCFA_transpt_AtoE"/>
</dbReference>
<dbReference type="GO" id="GO:0005886">
    <property type="term" value="C:plasma membrane"/>
    <property type="evidence" value="ECO:0007669"/>
    <property type="project" value="TreeGrafter"/>
</dbReference>
<sequence length="136" mass="15586">MFRSFTNGCVALVQRFLPEPFILSCLLTVFVIFFGMFATHQTPVEMITHWGNGIWGLLTFSMQMALVLVTGSALANAPLIKKGLTKAAKLPKTNRPRYYRNFNCKFTRSIHKLGIWYCCLCFICKRSGKTVRRIRL</sequence>
<dbReference type="Pfam" id="PF02667">
    <property type="entry name" value="SCFA_trans"/>
    <property type="match status" value="1"/>
</dbReference>
<dbReference type="EMBL" id="LXLT01000047">
    <property type="protein sequence ID" value="OFD76502.1"/>
    <property type="molecule type" value="Genomic_DNA"/>
</dbReference>
<organism evidence="2 3">
    <name type="scientific">Bacillus mycoides</name>
    <dbReference type="NCBI Taxonomy" id="1405"/>
    <lineage>
        <taxon>Bacteria</taxon>
        <taxon>Bacillati</taxon>
        <taxon>Bacillota</taxon>
        <taxon>Bacilli</taxon>
        <taxon>Bacillales</taxon>
        <taxon>Bacillaceae</taxon>
        <taxon>Bacillus</taxon>
        <taxon>Bacillus cereus group</taxon>
    </lineage>
</organism>
<evidence type="ECO:0000313" key="2">
    <source>
        <dbReference type="EMBL" id="OFD76502.1"/>
    </source>
</evidence>
<gene>
    <name evidence="2" type="ORF">BWGOE8_33110</name>
</gene>
<keyword evidence="1" id="KW-0812">Transmembrane</keyword>
<reference evidence="2 3" key="1">
    <citation type="submission" date="2016-05" db="EMBL/GenBank/DDBJ databases">
        <title>Bacillus thuringiensis and Bacillus weihenstephanensis as novel biocontrol agents of wilt causing Verticillium species.</title>
        <authorList>
            <person name="Hollensteiner J."/>
            <person name="Wemheuer F."/>
            <person name="Harting R."/>
            <person name="Kolarzyk A."/>
            <person name="Diaz-Valerio S."/>
            <person name="Poehlein A."/>
            <person name="Brzuszkiewicz E."/>
            <person name="Nesemann K."/>
            <person name="Braus-Stromeyer S."/>
            <person name="Braus G."/>
            <person name="Daniel R."/>
            <person name="Liesegang H."/>
        </authorList>
    </citation>
    <scope>NUCLEOTIDE SEQUENCE [LARGE SCALE GENOMIC DNA]</scope>
    <source>
        <strain evidence="2 3">GOE8</strain>
    </source>
</reference>
<dbReference type="PANTHER" id="PTHR41983:SF2">
    <property type="entry name" value="SHORT-CHAIN FATTY ACID TRANSPORTER-RELATED"/>
    <property type="match status" value="1"/>
</dbReference>
<proteinExistence type="predicted"/>
<evidence type="ECO:0000313" key="3">
    <source>
        <dbReference type="Proteomes" id="UP000175706"/>
    </source>
</evidence>
<feature type="transmembrane region" description="Helical" evidence="1">
    <location>
        <begin position="60"/>
        <end position="80"/>
    </location>
</feature>
<dbReference type="AlphaFoldDB" id="A0A1E8B539"/>
<keyword evidence="1" id="KW-1133">Transmembrane helix</keyword>
<accession>A0A1E8B539</accession>
<feature type="transmembrane region" description="Helical" evidence="1">
    <location>
        <begin position="21"/>
        <end position="40"/>
    </location>
</feature>
<dbReference type="PATRIC" id="fig|86662.25.peg.3393"/>
<keyword evidence="1" id="KW-0472">Membrane</keyword>
<comment type="caution">
    <text evidence="2">The sequence shown here is derived from an EMBL/GenBank/DDBJ whole genome shotgun (WGS) entry which is preliminary data.</text>
</comment>
<dbReference type="PANTHER" id="PTHR41983">
    <property type="entry name" value="SHORT-CHAIN FATTY ACID TRANSPORTER-RELATED"/>
    <property type="match status" value="1"/>
</dbReference>
<name>A0A1E8B539_BACMY</name>
<evidence type="ECO:0000256" key="1">
    <source>
        <dbReference type="SAM" id="Phobius"/>
    </source>
</evidence>